<sequence>MIVTADQGPVGSPTSKDAAGFLAPSAVRYTGGAGERHEAALPLHEGADALVGRRIGPDEVLRYFVHPALDPQQTWGATAVAIDLALEDGSRLSDHAPQDQHGTLATARGIGDGKILFPDQWNDVQVSLDALAGRTITEVLLVLDAPTPDEADLLEDAEGDAPAEEELTGWIDGPYLAPRREDPSLEDPVAWVDTRRGSNASRDFSRGNTLPLTGLPNGFALFTPATDARTRRWVYEYHRANGPDNRPRLQGMAISHQPSPWMGDRHQFLLMPLRGSSPDATPAERALGFDHDAETARPDLYEVALDGGIGLRLAPTDHGAICEIDLPADGGTSHLLLEGIDEHARLDAAGAVFDGRFHAWVDASPEQGYDRADGATRMYVTGVVDPAPVSVGRAPGDSGGSMLTFAPGTERVTVRLATSYLGRSQGRRTLAQELEGRTFEEIRTAAHTAWAERLQVIEVPDATPAQRRTLYGNLYRLNLYPNSHWENAGTPERPEPVHASPVLPGKGRATDTRSDAQIVPGMLHVNHGFWDTYRTAWPAYALLYPELAAQLADGFVQQYREGGWIARWSSPGYADCMTGTSSDISFADLQVKGVPLPDPLAAYESGLRNATVAPPFAEVGRKGNERAVFTGYVDTDTPESVSWALEAHINDAGLAAQAELLADRAEDEDPAAAAQLREEAHYLAARSQNYPLLFDPAIEFFQGRRPDGGFALTPEEYDPLLWGGDYTETDGWNFAFHVPHDGEGLASLYGGRHMLRGRLEQFFATPERADLPGTYGDPIHEMFEARAVRMGQFGMSNQPSHHIPFLYHHADAPEEASRIVREVQRRLFVGEEIGQGYPGDEDNGEMSAWWLFTVLGLYPLQLGTGRYHLVAPLFPRATVHPLGGAPFSVTTEAGSADDVCITGMTVDGRDHGNAWIDHADLRGRLHVRLGAEPEGWGAVPPSPTAPGEQPRPLRDLFAADPEDPLRDDDSRTEQAFDTAAVVIGLPELGEPQQARFLTLTSSGETGGDPIAWRVEGSDDGRTWQTLDERSGQRFRWRRQTRPFEIAAPRSCTHHRLVIVSSEGPLRLSEVELLG</sequence>
<dbReference type="Gene3D" id="1.20.1610.10">
    <property type="entry name" value="alpha-1,2-mannosidases domains"/>
    <property type="match status" value="1"/>
</dbReference>
<dbReference type="GO" id="GO:0030246">
    <property type="term" value="F:carbohydrate binding"/>
    <property type="evidence" value="ECO:0007669"/>
    <property type="project" value="InterPro"/>
</dbReference>
<dbReference type="SUPFAM" id="SSF48208">
    <property type="entry name" value="Six-hairpin glycosidases"/>
    <property type="match status" value="1"/>
</dbReference>
<dbReference type="InterPro" id="IPR041371">
    <property type="entry name" value="GH92_N"/>
</dbReference>
<name>A0A291GVS1_9MICO</name>
<organism evidence="4 5">
    <name type="scientific">Brachybacterium ginsengisoli</name>
    <dbReference type="NCBI Taxonomy" id="1331682"/>
    <lineage>
        <taxon>Bacteria</taxon>
        <taxon>Bacillati</taxon>
        <taxon>Actinomycetota</taxon>
        <taxon>Actinomycetes</taxon>
        <taxon>Micrococcales</taxon>
        <taxon>Dermabacteraceae</taxon>
        <taxon>Brachybacterium</taxon>
    </lineage>
</organism>
<evidence type="ECO:0000256" key="1">
    <source>
        <dbReference type="SAM" id="MobiDB-lite"/>
    </source>
</evidence>
<dbReference type="Proteomes" id="UP000217889">
    <property type="component" value="Chromosome"/>
</dbReference>
<dbReference type="GO" id="GO:0005829">
    <property type="term" value="C:cytosol"/>
    <property type="evidence" value="ECO:0007669"/>
    <property type="project" value="TreeGrafter"/>
</dbReference>
<dbReference type="Pfam" id="PF07971">
    <property type="entry name" value="Glyco_hydro_92"/>
    <property type="match status" value="1"/>
</dbReference>
<evidence type="ECO:0000313" key="5">
    <source>
        <dbReference type="Proteomes" id="UP000217889"/>
    </source>
</evidence>
<dbReference type="KEGG" id="bgg:CFK41_05480"/>
<dbReference type="RefSeq" id="WP_096798756.1">
    <property type="nucleotide sequence ID" value="NZ_CP023564.1"/>
</dbReference>
<dbReference type="InterPro" id="IPR005887">
    <property type="entry name" value="GH92_a_mannosidase_put"/>
</dbReference>
<dbReference type="PANTHER" id="PTHR12143">
    <property type="entry name" value="PEPTIDE N-GLYCANASE PNGASE -RELATED"/>
    <property type="match status" value="1"/>
</dbReference>
<dbReference type="OrthoDB" id="9804511at2"/>
<dbReference type="NCBIfam" id="TIGR01180">
    <property type="entry name" value="aman2_put"/>
    <property type="match status" value="1"/>
</dbReference>
<reference evidence="4 5" key="1">
    <citation type="journal article" date="2014" name="Int. J. Syst. Evol. Microbiol.">
        <title>Brachybacterium ginsengisoli sp. nov., isolated from soil of a ginseng field.</title>
        <authorList>
            <person name="Hoang V.A."/>
            <person name="Kim Y.J."/>
            <person name="Nguyen N.L."/>
            <person name="Yang D.C."/>
        </authorList>
    </citation>
    <scope>NUCLEOTIDE SEQUENCE [LARGE SCALE GENOMIC DNA]</scope>
    <source>
        <strain evidence="4 5">DCY80</strain>
    </source>
</reference>
<dbReference type="Pfam" id="PF17678">
    <property type="entry name" value="Glyco_hydro_92N"/>
    <property type="match status" value="1"/>
</dbReference>
<dbReference type="GO" id="GO:0006516">
    <property type="term" value="P:glycoprotein catabolic process"/>
    <property type="evidence" value="ECO:0007669"/>
    <property type="project" value="TreeGrafter"/>
</dbReference>
<evidence type="ECO:0000259" key="2">
    <source>
        <dbReference type="Pfam" id="PF07971"/>
    </source>
</evidence>
<dbReference type="InterPro" id="IPR050883">
    <property type="entry name" value="PNGase"/>
</dbReference>
<dbReference type="GO" id="GO:0005975">
    <property type="term" value="P:carbohydrate metabolic process"/>
    <property type="evidence" value="ECO:0007669"/>
    <property type="project" value="InterPro"/>
</dbReference>
<dbReference type="PANTHER" id="PTHR12143:SF43">
    <property type="entry name" value="PUTATIVE-RELATED"/>
    <property type="match status" value="1"/>
</dbReference>
<dbReference type="InterPro" id="IPR012939">
    <property type="entry name" value="Glyco_hydro_92"/>
</dbReference>
<feature type="region of interest" description="Disordered" evidence="1">
    <location>
        <begin position="486"/>
        <end position="511"/>
    </location>
</feature>
<dbReference type="AlphaFoldDB" id="A0A291GVS1"/>
<dbReference type="InterPro" id="IPR008928">
    <property type="entry name" value="6-hairpin_glycosidase_sf"/>
</dbReference>
<evidence type="ECO:0000313" key="4">
    <source>
        <dbReference type="EMBL" id="ATG54287.1"/>
    </source>
</evidence>
<dbReference type="Gene3D" id="2.70.98.10">
    <property type="match status" value="1"/>
</dbReference>
<feature type="region of interest" description="Disordered" evidence="1">
    <location>
        <begin position="932"/>
        <end position="969"/>
    </location>
</feature>
<proteinExistence type="predicted"/>
<dbReference type="InterPro" id="IPR014718">
    <property type="entry name" value="GH-type_carb-bd"/>
</dbReference>
<dbReference type="EMBL" id="CP023564">
    <property type="protein sequence ID" value="ATG54287.1"/>
    <property type="molecule type" value="Genomic_DNA"/>
</dbReference>
<accession>A0A291GVS1</accession>
<gene>
    <name evidence="4" type="ORF">CFK41_05480</name>
</gene>
<feature type="domain" description="Glycosyl hydrolase family 92" evidence="2">
    <location>
        <begin position="427"/>
        <end position="929"/>
    </location>
</feature>
<keyword evidence="5" id="KW-1185">Reference proteome</keyword>
<dbReference type="Gene3D" id="2.60.120.260">
    <property type="entry name" value="Galactose-binding domain-like"/>
    <property type="match status" value="1"/>
</dbReference>
<dbReference type="Gene3D" id="1.20.1050.60">
    <property type="entry name" value="alpha-1,2-mannosidase"/>
    <property type="match status" value="1"/>
</dbReference>
<dbReference type="GO" id="GO:0000224">
    <property type="term" value="F:peptide-N4-(N-acetyl-beta-glucosaminyl)asparagine amidase activity"/>
    <property type="evidence" value="ECO:0007669"/>
    <property type="project" value="TreeGrafter"/>
</dbReference>
<evidence type="ECO:0000259" key="3">
    <source>
        <dbReference type="Pfam" id="PF17678"/>
    </source>
</evidence>
<dbReference type="Gene3D" id="3.30.2080.10">
    <property type="entry name" value="GH92 mannosidase domain"/>
    <property type="match status" value="1"/>
</dbReference>
<protein>
    <submittedName>
        <fullName evidence="4">Alpha-mannosidase</fullName>
    </submittedName>
</protein>
<feature type="domain" description="Glycosyl hydrolase family 92 N-terminal" evidence="3">
    <location>
        <begin position="191"/>
        <end position="419"/>
    </location>
</feature>